<proteinExistence type="predicted"/>
<organism evidence="2 3">
    <name type="scientific">Pontibaca methylaminivorans</name>
    <dbReference type="NCBI Taxonomy" id="515897"/>
    <lineage>
        <taxon>Bacteria</taxon>
        <taxon>Pseudomonadati</taxon>
        <taxon>Pseudomonadota</taxon>
        <taxon>Alphaproteobacteria</taxon>
        <taxon>Rhodobacterales</taxon>
        <taxon>Roseobacteraceae</taxon>
        <taxon>Pontibaca</taxon>
    </lineage>
</organism>
<keyword evidence="3" id="KW-1185">Reference proteome</keyword>
<dbReference type="RefSeq" id="WP_076646469.1">
    <property type="nucleotide sequence ID" value="NZ_FTPS01000001.1"/>
</dbReference>
<reference evidence="2 3" key="1">
    <citation type="submission" date="2017-01" db="EMBL/GenBank/DDBJ databases">
        <authorList>
            <person name="Mah S.A."/>
            <person name="Swanson W.J."/>
            <person name="Moy G.W."/>
            <person name="Vacquier V.D."/>
        </authorList>
    </citation>
    <scope>NUCLEOTIDE SEQUENCE [LARGE SCALE GENOMIC DNA]</scope>
    <source>
        <strain evidence="2 3">DSM 21219</strain>
    </source>
</reference>
<accession>A0A1R3WAB9</accession>
<gene>
    <name evidence="2" type="ORF">SAMN05421849_0203</name>
</gene>
<evidence type="ECO:0000256" key="1">
    <source>
        <dbReference type="SAM" id="MobiDB-lite"/>
    </source>
</evidence>
<protein>
    <submittedName>
        <fullName evidence="2">Uncharacterized protein</fullName>
    </submittedName>
</protein>
<evidence type="ECO:0000313" key="2">
    <source>
        <dbReference type="EMBL" id="SIT74718.1"/>
    </source>
</evidence>
<evidence type="ECO:0000313" key="3">
    <source>
        <dbReference type="Proteomes" id="UP000192455"/>
    </source>
</evidence>
<name>A0A1R3WAB9_9RHOB</name>
<sequence length="217" mass="24169">MTRARTKGQKIADKRRQREQATQLPEIAPVPRRAAQGSRRMNQIKRETVDDIPTLQARCRQAGLTPTAEAIRDAKAPWRGCSAGVAMSRVVTDEAERADLWDAIQHMRRTQMAHDVAIGAPRRHAQCLRLLVPLEALEADAETPPLDLRTDEEKQRQATSALMAIEGWLAYASPHAASICKRTVIDDERCPDAHVLVEALRCVVDGIKGRKIVYRGA</sequence>
<dbReference type="Proteomes" id="UP000192455">
    <property type="component" value="Unassembled WGS sequence"/>
</dbReference>
<feature type="region of interest" description="Disordered" evidence="1">
    <location>
        <begin position="1"/>
        <end position="26"/>
    </location>
</feature>
<dbReference type="OrthoDB" id="7866871at2"/>
<feature type="compositionally biased region" description="Basic and acidic residues" evidence="1">
    <location>
        <begin position="10"/>
        <end position="19"/>
    </location>
</feature>
<dbReference type="EMBL" id="FTPS01000001">
    <property type="protein sequence ID" value="SIT74718.1"/>
    <property type="molecule type" value="Genomic_DNA"/>
</dbReference>
<dbReference type="STRING" id="515897.SAMN05421849_0203"/>
<dbReference type="AlphaFoldDB" id="A0A1R3WAB9"/>